<dbReference type="GO" id="GO:0051301">
    <property type="term" value="P:cell division"/>
    <property type="evidence" value="ECO:0007669"/>
    <property type="project" value="UniProtKB-KW"/>
</dbReference>
<feature type="domain" description="Ribosome-associated protein quality control protein P2 RNA-binding" evidence="2">
    <location>
        <begin position="84"/>
        <end position="166"/>
    </location>
</feature>
<dbReference type="Gene3D" id="3.10.290.10">
    <property type="entry name" value="RNA-binding S4 domain"/>
    <property type="match status" value="1"/>
</dbReference>
<dbReference type="EMBL" id="BHVZ01000001">
    <property type="protein sequence ID" value="GCB28409.1"/>
    <property type="molecule type" value="Genomic_DNA"/>
</dbReference>
<gene>
    <name evidence="3" type="ORF">KGMB03357_00700</name>
</gene>
<dbReference type="Proteomes" id="UP000287361">
    <property type="component" value="Unassembled WGS sequence"/>
</dbReference>
<keyword evidence="3" id="KW-0131">Cell cycle</keyword>
<dbReference type="GO" id="GO:0003723">
    <property type="term" value="F:RNA binding"/>
    <property type="evidence" value="ECO:0007669"/>
    <property type="project" value="UniProtKB-KW"/>
</dbReference>
<dbReference type="InterPro" id="IPR036986">
    <property type="entry name" value="S4_RNA-bd_sf"/>
</dbReference>
<protein>
    <submittedName>
        <fullName evidence="3">RNA-binding cell division protein</fullName>
    </submittedName>
</protein>
<dbReference type="PANTHER" id="PTHR13633:SF3">
    <property type="entry name" value="MITOCHONDRIAL TRANSCRIPTION RESCUE FACTOR 1"/>
    <property type="match status" value="1"/>
</dbReference>
<dbReference type="RefSeq" id="WP_118581931.1">
    <property type="nucleotide sequence ID" value="NZ_DAVZTY010000003.1"/>
</dbReference>
<accession>A0A401LA66</accession>
<dbReference type="SUPFAM" id="SSF55174">
    <property type="entry name" value="Alpha-L RNA-binding motif"/>
    <property type="match status" value="1"/>
</dbReference>
<keyword evidence="1" id="KW-0694">RNA-binding</keyword>
<dbReference type="AlphaFoldDB" id="A0A401LA66"/>
<evidence type="ECO:0000259" key="2">
    <source>
        <dbReference type="Pfam" id="PF17774"/>
    </source>
</evidence>
<keyword evidence="4" id="KW-1185">Reference proteome</keyword>
<dbReference type="OrthoDB" id="9812787at2"/>
<evidence type="ECO:0000256" key="1">
    <source>
        <dbReference type="PROSITE-ProRule" id="PRU00182"/>
    </source>
</evidence>
<dbReference type="Pfam" id="PF17774">
    <property type="entry name" value="YlmH_RBD"/>
    <property type="match status" value="1"/>
</dbReference>
<name>A0A401LA66_9FIRM</name>
<reference evidence="3 4" key="1">
    <citation type="submission" date="2018-10" db="EMBL/GenBank/DDBJ databases">
        <title>Draft Genome Sequence of Anaerotignum sp. KCTC 15736.</title>
        <authorList>
            <person name="Choi S.H."/>
            <person name="Kim J.S."/>
            <person name="Kang S.W."/>
            <person name="Lee J.S."/>
            <person name="Park S.H."/>
        </authorList>
    </citation>
    <scope>NUCLEOTIDE SEQUENCE [LARGE SCALE GENOMIC DNA]</scope>
    <source>
        <strain evidence="3 4">KCTC 15736</strain>
    </source>
</reference>
<dbReference type="PROSITE" id="PS50889">
    <property type="entry name" value="S4"/>
    <property type="match status" value="1"/>
</dbReference>
<organism evidence="3 4">
    <name type="scientific">Anaerotignum faecicola</name>
    <dbReference type="NCBI Taxonomy" id="2358141"/>
    <lineage>
        <taxon>Bacteria</taxon>
        <taxon>Bacillati</taxon>
        <taxon>Bacillota</taxon>
        <taxon>Clostridia</taxon>
        <taxon>Lachnospirales</taxon>
        <taxon>Anaerotignaceae</taxon>
        <taxon>Anaerotignum</taxon>
    </lineage>
</organism>
<dbReference type="Gene3D" id="3.30.70.330">
    <property type="match status" value="1"/>
</dbReference>
<dbReference type="Gene3D" id="3.30.1370.160">
    <property type="match status" value="1"/>
</dbReference>
<proteinExistence type="predicted"/>
<sequence length="261" mass="29505">MDRQALLKSVPEGEERLLFAKALDQAIFAMKRREPAFTDFMDRAKCARFRERLQGLRELEITLFGGTEDCERQMMGFFTEPLAAEEFPIKIVKIRRKSKKFGQTDLSHRDYLGSLLGLGIDRGKVGDILVAEDTAVCFVAEEISPYITAVLEQVSRTAVVAEETEQAEDIPQRQTEARRLTVASMRLDAVASEAFHLARGKTQTLIHAEKAQVNWNIVTSTSHLLKEGDLVSLRGFGRFRVKEIGGRTKKDRIGLEIEKYV</sequence>
<dbReference type="GeneID" id="86193077"/>
<evidence type="ECO:0000313" key="4">
    <source>
        <dbReference type="Proteomes" id="UP000287361"/>
    </source>
</evidence>
<comment type="caution">
    <text evidence="3">The sequence shown here is derived from an EMBL/GenBank/DDBJ whole genome shotgun (WGS) entry which is preliminary data.</text>
</comment>
<dbReference type="InterPro" id="IPR012677">
    <property type="entry name" value="Nucleotide-bd_a/b_plait_sf"/>
</dbReference>
<evidence type="ECO:0000313" key="3">
    <source>
        <dbReference type="EMBL" id="GCB28409.1"/>
    </source>
</evidence>
<keyword evidence="3" id="KW-0132">Cell division</keyword>
<dbReference type="CDD" id="cd00165">
    <property type="entry name" value="S4"/>
    <property type="match status" value="1"/>
</dbReference>
<dbReference type="PANTHER" id="PTHR13633">
    <property type="entry name" value="MITOCHONDRIAL TRANSCRIPTION RESCUE FACTOR 1"/>
    <property type="match status" value="1"/>
</dbReference>
<dbReference type="InterPro" id="IPR040591">
    <property type="entry name" value="RqcP2_RBD"/>
</dbReference>